<protein>
    <submittedName>
        <fullName evidence="7">Cation:H+ antiporter</fullName>
    </submittedName>
</protein>
<dbReference type="Gene3D" id="1.20.1420.30">
    <property type="entry name" value="NCX, central ion-binding region"/>
    <property type="match status" value="2"/>
</dbReference>
<dbReference type="AlphaFoldDB" id="A0A1G7APR2"/>
<sequence length="322" mass="32892">MMYASLLGGLLLLLLGGDSLVRGAVSIAQRLRMSPLLIGLTLVGFGTSTPELLTSLQATFAGSPGIAVGNVVGSNTANILLILGVAAVICPMATSRSAFTRDGTVLLVSALACLGVVLVGSLDRLSGLALVGLLIAYLTFTYLRERTVSDASSAMHAGEASAAEPRPQSLWLAIVFAVGGLALILLGAQFLVQGAIAVGRTFGVSETVLGLTVVAVGTSLPELVTSVVAAIRRQSDVAFGNVIGSNIFNSLGILGVTAAVHPIPVPPQIAAMDIWVMLGATLLLIVFAVTGWRLSRIEGGVFLALYGGYIVWLGTGLMAAPL</sequence>
<evidence type="ECO:0000256" key="1">
    <source>
        <dbReference type="ARBA" id="ARBA00004141"/>
    </source>
</evidence>
<feature type="transmembrane region" description="Helical" evidence="5">
    <location>
        <begin position="243"/>
        <end position="263"/>
    </location>
</feature>
<evidence type="ECO:0000256" key="5">
    <source>
        <dbReference type="SAM" id="Phobius"/>
    </source>
</evidence>
<feature type="transmembrane region" description="Helical" evidence="5">
    <location>
        <begin position="125"/>
        <end position="143"/>
    </location>
</feature>
<dbReference type="GO" id="GO:0006874">
    <property type="term" value="P:intracellular calcium ion homeostasis"/>
    <property type="evidence" value="ECO:0007669"/>
    <property type="project" value="TreeGrafter"/>
</dbReference>
<dbReference type="STRING" id="69960.SAMN05421720_10438"/>
<dbReference type="OrthoDB" id="9794225at2"/>
<dbReference type="InterPro" id="IPR044880">
    <property type="entry name" value="NCX_ion-bd_dom_sf"/>
</dbReference>
<feature type="transmembrane region" description="Helical" evidence="5">
    <location>
        <begin position="170"/>
        <end position="196"/>
    </location>
</feature>
<dbReference type="Proteomes" id="UP000199412">
    <property type="component" value="Unassembled WGS sequence"/>
</dbReference>
<comment type="subcellular location">
    <subcellularLocation>
        <location evidence="1">Membrane</location>
        <topology evidence="1">Multi-pass membrane protein</topology>
    </subcellularLocation>
</comment>
<keyword evidence="2 5" id="KW-0812">Transmembrane</keyword>
<name>A0A1G7APR2_9PROT</name>
<keyword evidence="3 5" id="KW-1133">Transmembrane helix</keyword>
<accession>A0A1G7APR2</accession>
<dbReference type="Pfam" id="PF01699">
    <property type="entry name" value="Na_Ca_ex"/>
    <property type="match status" value="2"/>
</dbReference>
<reference evidence="7 8" key="1">
    <citation type="submission" date="2016-10" db="EMBL/GenBank/DDBJ databases">
        <authorList>
            <person name="de Groot N.N."/>
        </authorList>
    </citation>
    <scope>NUCLEOTIDE SEQUENCE [LARGE SCALE GENOMIC DNA]</scope>
    <source>
        <strain evidence="7 8">ATCC 700224</strain>
    </source>
</reference>
<proteinExistence type="predicted"/>
<dbReference type="GO" id="GO:0005886">
    <property type="term" value="C:plasma membrane"/>
    <property type="evidence" value="ECO:0007669"/>
    <property type="project" value="TreeGrafter"/>
</dbReference>
<dbReference type="NCBIfam" id="TIGR00367">
    <property type="entry name" value="calcium/sodium antiporter"/>
    <property type="match status" value="1"/>
</dbReference>
<feature type="transmembrane region" description="Helical" evidence="5">
    <location>
        <begin position="66"/>
        <end position="90"/>
    </location>
</feature>
<feature type="transmembrane region" description="Helical" evidence="5">
    <location>
        <begin position="301"/>
        <end position="320"/>
    </location>
</feature>
<evidence type="ECO:0000259" key="6">
    <source>
        <dbReference type="Pfam" id="PF01699"/>
    </source>
</evidence>
<keyword evidence="8" id="KW-1185">Reference proteome</keyword>
<organism evidence="7 8">
    <name type="scientific">Rhodospira trueperi</name>
    <dbReference type="NCBI Taxonomy" id="69960"/>
    <lineage>
        <taxon>Bacteria</taxon>
        <taxon>Pseudomonadati</taxon>
        <taxon>Pseudomonadota</taxon>
        <taxon>Alphaproteobacteria</taxon>
        <taxon>Rhodospirillales</taxon>
        <taxon>Rhodospirillaceae</taxon>
        <taxon>Rhodospira</taxon>
    </lineage>
</organism>
<dbReference type="GO" id="GO:0008273">
    <property type="term" value="F:calcium, potassium:sodium antiporter activity"/>
    <property type="evidence" value="ECO:0007669"/>
    <property type="project" value="TreeGrafter"/>
</dbReference>
<feature type="transmembrane region" description="Helical" evidence="5">
    <location>
        <begin position="102"/>
        <end position="119"/>
    </location>
</feature>
<dbReference type="PANTHER" id="PTHR10846:SF8">
    <property type="entry name" value="INNER MEMBRANE PROTEIN YRBG"/>
    <property type="match status" value="1"/>
</dbReference>
<evidence type="ECO:0000256" key="3">
    <source>
        <dbReference type="ARBA" id="ARBA00022989"/>
    </source>
</evidence>
<evidence type="ECO:0000256" key="2">
    <source>
        <dbReference type="ARBA" id="ARBA00022692"/>
    </source>
</evidence>
<evidence type="ECO:0000313" key="8">
    <source>
        <dbReference type="Proteomes" id="UP000199412"/>
    </source>
</evidence>
<evidence type="ECO:0000256" key="4">
    <source>
        <dbReference type="ARBA" id="ARBA00023136"/>
    </source>
</evidence>
<feature type="transmembrane region" description="Helical" evidence="5">
    <location>
        <begin position="208"/>
        <end position="231"/>
    </location>
</feature>
<dbReference type="GO" id="GO:0005262">
    <property type="term" value="F:calcium channel activity"/>
    <property type="evidence" value="ECO:0007669"/>
    <property type="project" value="TreeGrafter"/>
</dbReference>
<keyword evidence="4 5" id="KW-0472">Membrane</keyword>
<dbReference type="PANTHER" id="PTHR10846">
    <property type="entry name" value="SODIUM/POTASSIUM/CALCIUM EXCHANGER"/>
    <property type="match status" value="1"/>
</dbReference>
<feature type="transmembrane region" description="Helical" evidence="5">
    <location>
        <begin position="269"/>
        <end position="289"/>
    </location>
</feature>
<dbReference type="EMBL" id="FNAP01000004">
    <property type="protein sequence ID" value="SDE16791.1"/>
    <property type="molecule type" value="Genomic_DNA"/>
</dbReference>
<gene>
    <name evidence="7" type="ORF">SAMN05421720_10438</name>
</gene>
<feature type="domain" description="Sodium/calcium exchanger membrane region" evidence="6">
    <location>
        <begin position="173"/>
        <end position="313"/>
    </location>
</feature>
<dbReference type="InterPro" id="IPR004481">
    <property type="entry name" value="K/Na/Ca-exchanger"/>
</dbReference>
<dbReference type="RefSeq" id="WP_092784195.1">
    <property type="nucleotide sequence ID" value="NZ_FNAP01000004.1"/>
</dbReference>
<evidence type="ECO:0000313" key="7">
    <source>
        <dbReference type="EMBL" id="SDE16791.1"/>
    </source>
</evidence>
<dbReference type="InterPro" id="IPR004837">
    <property type="entry name" value="NaCa_Exmemb"/>
</dbReference>
<feature type="domain" description="Sodium/calcium exchanger membrane region" evidence="6">
    <location>
        <begin position="4"/>
        <end position="142"/>
    </location>
</feature>